<keyword evidence="3" id="KW-1185">Reference proteome</keyword>
<evidence type="ECO:0000313" key="2">
    <source>
        <dbReference type="EMBL" id="KAG7177513.1"/>
    </source>
</evidence>
<reference evidence="2" key="1">
    <citation type="journal article" date="2021" name="Sci. Adv.">
        <title>The American lobster genome reveals insights on longevity, neural, and immune adaptations.</title>
        <authorList>
            <person name="Polinski J.M."/>
            <person name="Zimin A.V."/>
            <person name="Clark K.F."/>
            <person name="Kohn A.B."/>
            <person name="Sadowski N."/>
            <person name="Timp W."/>
            <person name="Ptitsyn A."/>
            <person name="Khanna P."/>
            <person name="Romanova D.Y."/>
            <person name="Williams P."/>
            <person name="Greenwood S.J."/>
            <person name="Moroz L.L."/>
            <person name="Walt D.R."/>
            <person name="Bodnar A.G."/>
        </authorList>
    </citation>
    <scope>NUCLEOTIDE SEQUENCE</scope>
    <source>
        <strain evidence="2">GMGI-L3</strain>
    </source>
</reference>
<organism evidence="2 3">
    <name type="scientific">Homarus americanus</name>
    <name type="common">American lobster</name>
    <dbReference type="NCBI Taxonomy" id="6706"/>
    <lineage>
        <taxon>Eukaryota</taxon>
        <taxon>Metazoa</taxon>
        <taxon>Ecdysozoa</taxon>
        <taxon>Arthropoda</taxon>
        <taxon>Crustacea</taxon>
        <taxon>Multicrustacea</taxon>
        <taxon>Malacostraca</taxon>
        <taxon>Eumalacostraca</taxon>
        <taxon>Eucarida</taxon>
        <taxon>Decapoda</taxon>
        <taxon>Pleocyemata</taxon>
        <taxon>Astacidea</taxon>
        <taxon>Nephropoidea</taxon>
        <taxon>Nephropidae</taxon>
        <taxon>Homarus</taxon>
    </lineage>
</organism>
<sequence>MVGGEAKGDEGGGEKETGERDLRREKKDHRRGEDRPKRHHVYSSSGQGARGSDTPRGDRRHTVK</sequence>
<dbReference type="AlphaFoldDB" id="A0A8J5TUP0"/>
<name>A0A8J5TUP0_HOMAM</name>
<gene>
    <name evidence="2" type="ORF">Hamer_G025158</name>
</gene>
<feature type="compositionally biased region" description="Basic and acidic residues" evidence="1">
    <location>
        <begin position="1"/>
        <end position="36"/>
    </location>
</feature>
<evidence type="ECO:0000256" key="1">
    <source>
        <dbReference type="SAM" id="MobiDB-lite"/>
    </source>
</evidence>
<proteinExistence type="predicted"/>
<dbReference type="EMBL" id="JAHLQT010001934">
    <property type="protein sequence ID" value="KAG7177513.1"/>
    <property type="molecule type" value="Genomic_DNA"/>
</dbReference>
<accession>A0A8J5TUP0</accession>
<dbReference type="Proteomes" id="UP000747542">
    <property type="component" value="Unassembled WGS sequence"/>
</dbReference>
<feature type="region of interest" description="Disordered" evidence="1">
    <location>
        <begin position="1"/>
        <end position="64"/>
    </location>
</feature>
<comment type="caution">
    <text evidence="2">The sequence shown here is derived from an EMBL/GenBank/DDBJ whole genome shotgun (WGS) entry which is preliminary data.</text>
</comment>
<protein>
    <submittedName>
        <fullName evidence="2">Uncharacterized protein</fullName>
    </submittedName>
</protein>
<evidence type="ECO:0000313" key="3">
    <source>
        <dbReference type="Proteomes" id="UP000747542"/>
    </source>
</evidence>